<sequence length="58" mass="6737">MPTFCFSNRQLYYSAHLVAHRHAKMSLIFTLRKVIIQSTCLCIARRENVVVLPVYPLS</sequence>
<protein>
    <submittedName>
        <fullName evidence="1">Uncharacterized protein</fullName>
    </submittedName>
</protein>
<dbReference type="AlphaFoldDB" id="A0A0E9XB32"/>
<organism evidence="1">
    <name type="scientific">Anguilla anguilla</name>
    <name type="common">European freshwater eel</name>
    <name type="synonym">Muraena anguilla</name>
    <dbReference type="NCBI Taxonomy" id="7936"/>
    <lineage>
        <taxon>Eukaryota</taxon>
        <taxon>Metazoa</taxon>
        <taxon>Chordata</taxon>
        <taxon>Craniata</taxon>
        <taxon>Vertebrata</taxon>
        <taxon>Euteleostomi</taxon>
        <taxon>Actinopterygii</taxon>
        <taxon>Neopterygii</taxon>
        <taxon>Teleostei</taxon>
        <taxon>Anguilliformes</taxon>
        <taxon>Anguillidae</taxon>
        <taxon>Anguilla</taxon>
    </lineage>
</organism>
<evidence type="ECO:0000313" key="1">
    <source>
        <dbReference type="EMBL" id="JAH99666.1"/>
    </source>
</evidence>
<name>A0A0E9XB32_ANGAN</name>
<reference evidence="1" key="2">
    <citation type="journal article" date="2015" name="Fish Shellfish Immunol.">
        <title>Early steps in the European eel (Anguilla anguilla)-Vibrio vulnificus interaction in the gills: Role of the RtxA13 toxin.</title>
        <authorList>
            <person name="Callol A."/>
            <person name="Pajuelo D."/>
            <person name="Ebbesson L."/>
            <person name="Teles M."/>
            <person name="MacKenzie S."/>
            <person name="Amaro C."/>
        </authorList>
    </citation>
    <scope>NUCLEOTIDE SEQUENCE</scope>
</reference>
<reference evidence="1" key="1">
    <citation type="submission" date="2014-11" db="EMBL/GenBank/DDBJ databases">
        <authorList>
            <person name="Amaro Gonzalez C."/>
        </authorList>
    </citation>
    <scope>NUCLEOTIDE SEQUENCE</scope>
</reference>
<accession>A0A0E9XB32</accession>
<dbReference type="EMBL" id="GBXM01008911">
    <property type="protein sequence ID" value="JAH99666.1"/>
    <property type="molecule type" value="Transcribed_RNA"/>
</dbReference>
<proteinExistence type="predicted"/>